<gene>
    <name evidence="2" type="ORF">N325_01566</name>
</gene>
<evidence type="ECO:0000256" key="1">
    <source>
        <dbReference type="SAM" id="MobiDB-lite"/>
    </source>
</evidence>
<evidence type="ECO:0000313" key="2">
    <source>
        <dbReference type="EMBL" id="KFP28888.1"/>
    </source>
</evidence>
<dbReference type="AlphaFoldDB" id="A0A091JY30"/>
<reference evidence="2 3" key="1">
    <citation type="submission" date="2014-04" db="EMBL/GenBank/DDBJ databases">
        <title>Genome evolution of avian class.</title>
        <authorList>
            <person name="Zhang G."/>
            <person name="Li C."/>
        </authorList>
    </citation>
    <scope>NUCLEOTIDE SEQUENCE [LARGE SCALE GENOMIC DNA]</scope>
    <source>
        <strain evidence="2">BGI_N325</strain>
    </source>
</reference>
<evidence type="ECO:0000313" key="3">
    <source>
        <dbReference type="Proteomes" id="UP000053615"/>
    </source>
</evidence>
<proteinExistence type="predicted"/>
<keyword evidence="3" id="KW-1185">Reference proteome</keyword>
<protein>
    <submittedName>
        <fullName evidence="2">Uncharacterized protein</fullName>
    </submittedName>
</protein>
<dbReference type="EMBL" id="KK534098">
    <property type="protein sequence ID" value="KFP28888.1"/>
    <property type="molecule type" value="Genomic_DNA"/>
</dbReference>
<feature type="compositionally biased region" description="Polar residues" evidence="1">
    <location>
        <begin position="26"/>
        <end position="41"/>
    </location>
</feature>
<feature type="region of interest" description="Disordered" evidence="1">
    <location>
        <begin position="1"/>
        <end position="53"/>
    </location>
</feature>
<accession>A0A091JY30</accession>
<name>A0A091JY30_COLST</name>
<dbReference type="Proteomes" id="UP000053615">
    <property type="component" value="Unassembled WGS sequence"/>
</dbReference>
<sequence length="53" mass="5934">RKSLIKSGYSNSNASDDKPATMFPRVQTTSGHSNPGYQPNNPYEMPSSNRDRF</sequence>
<feature type="non-terminal residue" evidence="2">
    <location>
        <position position="53"/>
    </location>
</feature>
<organism evidence="2 3">
    <name type="scientific">Colius striatus</name>
    <name type="common">Speckled mousebird</name>
    <dbReference type="NCBI Taxonomy" id="57412"/>
    <lineage>
        <taxon>Eukaryota</taxon>
        <taxon>Metazoa</taxon>
        <taxon>Chordata</taxon>
        <taxon>Craniata</taxon>
        <taxon>Vertebrata</taxon>
        <taxon>Euteleostomi</taxon>
        <taxon>Archelosauria</taxon>
        <taxon>Archosauria</taxon>
        <taxon>Dinosauria</taxon>
        <taxon>Saurischia</taxon>
        <taxon>Theropoda</taxon>
        <taxon>Coelurosauria</taxon>
        <taxon>Aves</taxon>
        <taxon>Neognathae</taxon>
        <taxon>Neoaves</taxon>
        <taxon>Telluraves</taxon>
        <taxon>Coraciimorphae</taxon>
        <taxon>Coliiformes</taxon>
        <taxon>Coliidae</taxon>
        <taxon>Colius</taxon>
    </lineage>
</organism>
<feature type="non-terminal residue" evidence="2">
    <location>
        <position position="1"/>
    </location>
</feature>